<proteinExistence type="predicted"/>
<dbReference type="EMBL" id="BPLQ01014605">
    <property type="protein sequence ID" value="GIY81329.1"/>
    <property type="molecule type" value="Genomic_DNA"/>
</dbReference>
<dbReference type="AlphaFoldDB" id="A0AAV4WHM0"/>
<dbReference type="Proteomes" id="UP001054837">
    <property type="component" value="Unassembled WGS sequence"/>
</dbReference>
<gene>
    <name evidence="1" type="ORF">CDAR_89101</name>
</gene>
<protein>
    <submittedName>
        <fullName evidence="1">Uncharacterized protein</fullName>
    </submittedName>
</protein>
<sequence>MPADVFRCVGDMIIFYAKPVRGAQNCRAMLQPNRTLFIPVNFTQRKLLHSSERRYWQLWTRNKFEKSIKKEEMKKEGRILEIATISKDLILLCV</sequence>
<evidence type="ECO:0000313" key="1">
    <source>
        <dbReference type="EMBL" id="GIY81329.1"/>
    </source>
</evidence>
<organism evidence="1 2">
    <name type="scientific">Caerostris darwini</name>
    <dbReference type="NCBI Taxonomy" id="1538125"/>
    <lineage>
        <taxon>Eukaryota</taxon>
        <taxon>Metazoa</taxon>
        <taxon>Ecdysozoa</taxon>
        <taxon>Arthropoda</taxon>
        <taxon>Chelicerata</taxon>
        <taxon>Arachnida</taxon>
        <taxon>Araneae</taxon>
        <taxon>Araneomorphae</taxon>
        <taxon>Entelegynae</taxon>
        <taxon>Araneoidea</taxon>
        <taxon>Araneidae</taxon>
        <taxon>Caerostris</taxon>
    </lineage>
</organism>
<reference evidence="1 2" key="1">
    <citation type="submission" date="2021-06" db="EMBL/GenBank/DDBJ databases">
        <title>Caerostris darwini draft genome.</title>
        <authorList>
            <person name="Kono N."/>
            <person name="Arakawa K."/>
        </authorList>
    </citation>
    <scope>NUCLEOTIDE SEQUENCE [LARGE SCALE GENOMIC DNA]</scope>
</reference>
<name>A0AAV4WHM0_9ARAC</name>
<evidence type="ECO:0000313" key="2">
    <source>
        <dbReference type="Proteomes" id="UP001054837"/>
    </source>
</evidence>
<comment type="caution">
    <text evidence="1">The sequence shown here is derived from an EMBL/GenBank/DDBJ whole genome shotgun (WGS) entry which is preliminary data.</text>
</comment>
<accession>A0AAV4WHM0</accession>
<keyword evidence="2" id="KW-1185">Reference proteome</keyword>